<reference evidence="2 3" key="1">
    <citation type="submission" date="2018-04" db="EMBL/GenBank/DDBJ databases">
        <title>The genome sequence of Caulobacter sp. 744.</title>
        <authorList>
            <person name="Gao J."/>
            <person name="Sun J."/>
        </authorList>
    </citation>
    <scope>NUCLEOTIDE SEQUENCE [LARGE SCALE GENOMIC DNA]</scope>
    <source>
        <strain evidence="2 3">774</strain>
    </source>
</reference>
<dbReference type="Gene3D" id="2.70.98.40">
    <property type="entry name" value="Glycoside hydrolase, family 65, N-terminal domain"/>
    <property type="match status" value="1"/>
</dbReference>
<organism evidence="2 3">
    <name type="scientific">Caulobacter endophyticus</name>
    <dbReference type="NCBI Taxonomy" id="2172652"/>
    <lineage>
        <taxon>Bacteria</taxon>
        <taxon>Pseudomonadati</taxon>
        <taxon>Pseudomonadota</taxon>
        <taxon>Alphaproteobacteria</taxon>
        <taxon>Caulobacterales</taxon>
        <taxon>Caulobacteraceae</taxon>
        <taxon>Caulobacter</taxon>
    </lineage>
</organism>
<dbReference type="InterPro" id="IPR005195">
    <property type="entry name" value="Glyco_hydro_65_M"/>
</dbReference>
<keyword evidence="3" id="KW-1185">Reference proteome</keyword>
<feature type="domain" description="Glycoside hydrolase family 65 central catalytic" evidence="1">
    <location>
        <begin position="322"/>
        <end position="484"/>
    </location>
</feature>
<protein>
    <submittedName>
        <fullName evidence="2">Glycoside hydrolase family 65 protein</fullName>
    </submittedName>
</protein>
<evidence type="ECO:0000313" key="2">
    <source>
        <dbReference type="EMBL" id="PVM82962.1"/>
    </source>
</evidence>
<accession>A0A2T9JGZ6</accession>
<dbReference type="OrthoDB" id="414934at2"/>
<dbReference type="PANTHER" id="PTHR11051:SF8">
    <property type="entry name" value="PROTEIN-GLUCOSYLGALACTOSYLHYDROXYLYSINE GLUCOSIDASE"/>
    <property type="match status" value="1"/>
</dbReference>
<dbReference type="AlphaFoldDB" id="A0A2T9JGZ6"/>
<dbReference type="InterPro" id="IPR012341">
    <property type="entry name" value="6hp_glycosidase-like_sf"/>
</dbReference>
<gene>
    <name evidence="2" type="ORF">DDF67_21990</name>
</gene>
<dbReference type="EMBL" id="QDKQ01000071">
    <property type="protein sequence ID" value="PVM82962.1"/>
    <property type="molecule type" value="Genomic_DNA"/>
</dbReference>
<dbReference type="Proteomes" id="UP000245073">
    <property type="component" value="Unassembled WGS sequence"/>
</dbReference>
<dbReference type="Gene3D" id="1.50.10.10">
    <property type="match status" value="1"/>
</dbReference>
<dbReference type="GO" id="GO:0005975">
    <property type="term" value="P:carbohydrate metabolic process"/>
    <property type="evidence" value="ECO:0007669"/>
    <property type="project" value="InterPro"/>
</dbReference>
<name>A0A2T9JGZ6_9CAUL</name>
<dbReference type="InterPro" id="IPR008928">
    <property type="entry name" value="6-hairpin_glycosidase_sf"/>
</dbReference>
<dbReference type="GO" id="GO:0004553">
    <property type="term" value="F:hydrolase activity, hydrolyzing O-glycosyl compounds"/>
    <property type="evidence" value="ECO:0007669"/>
    <property type="project" value="TreeGrafter"/>
</dbReference>
<keyword evidence="2" id="KW-0378">Hydrolase</keyword>
<evidence type="ECO:0000313" key="3">
    <source>
        <dbReference type="Proteomes" id="UP000245073"/>
    </source>
</evidence>
<dbReference type="SUPFAM" id="SSF48208">
    <property type="entry name" value="Six-hairpin glycosidases"/>
    <property type="match status" value="1"/>
</dbReference>
<sequence length="687" mass="74461">MHAPVSPPTVKGPLGRDLPAYISNGLIGLRLRETIVQSGMALVSGFAGVHPERGIEGIAQAPFPFGVDLAVDGVWVSDAPHAVEPVDQVHDFETGELVTRAILRLGDRVLSLRTVAFCSRTQPTIVAQELVVEADGPCRLEWRSFVDVKGLRGRLADLRLDTPGEAETVGDGVLCWEGNGGSGRCGVAFASRAPEGSDRSQALSHPLAPAVVTHAVPLATGKPRRLLQVVSLVPSVLHRQPDYEAVRMLARALETGFDRLRADNRACWKDLWLGRIRLIGAEPRWQALADAAFYYLNASVHGASPCSTSIFGLASWHDYHYYYGHVMWDIDAFAIEPLSLLQPQAARALLDFRSRGLVAARNNAKLMGREGLQFPWEAAPLTYEEAAPGGGSGAWREDHVTLHVARAFAQYAAATGDARFADEEAWPVLAGVADWIASRVTSRDEGYAFLHHGGPAERVEPVDNDALTIMAAKVVLGQALAAARVKGLHPREAWGRIAGGLAPPMRSDGAIAAHDGFVVTEEKGATPSPLMGLYPYGYPVDPDTERRTLAFYLGRWEDYVGSPMLSALYGAWAAMAGDRRLALKLLDEGYGRYVVGRFHQTLEYRLDKMPDGAPAGPFFANIAGFLSSLLFGFTGLRIGSGEPESWSSRPAILPAGWQAIEVDRLWVRGRAMRLRARHGEPATLDDA</sequence>
<dbReference type="Pfam" id="PF03632">
    <property type="entry name" value="Glyco_hydro_65m"/>
    <property type="match status" value="1"/>
</dbReference>
<proteinExistence type="predicted"/>
<comment type="caution">
    <text evidence="2">The sequence shown here is derived from an EMBL/GenBank/DDBJ whole genome shotgun (WGS) entry which is preliminary data.</text>
</comment>
<dbReference type="InterPro" id="IPR037018">
    <property type="entry name" value="GH65_N"/>
</dbReference>
<dbReference type="PANTHER" id="PTHR11051">
    <property type="entry name" value="GLYCOSYL HYDROLASE-RELATED"/>
    <property type="match status" value="1"/>
</dbReference>
<evidence type="ECO:0000259" key="1">
    <source>
        <dbReference type="Pfam" id="PF03632"/>
    </source>
</evidence>